<sequence length="301" mass="35378">MRKFSVLLAAFVLLLASCSQGGAKINSNNRYQSEEGKNNILEDKLIMDEYGIEFIIKNDLNLTPKELGYFKKRLKQAALYLERNFKPLIIKEKKYYITLNKGNKVSYVNGNSIHYYRYLEGRAPIIHELSHALFGYTPGSGYFTQEGIAVFIQNEYKENLFPNEKTPIHQLMNYFVNNRRYIPLEVLMNEKLAEKFVDVYGNEALSWVSYVEAGSFTTYLIDKYGKEKYFLIYNQANLKTKIEQVYKKSLNELEEEWLAFINKNKIQENNQWILNQPYYKKLNKALLDMDFSNKLKEITGQ</sequence>
<name>A0ABT5WAB0_9BACL</name>
<gene>
    <name evidence="2" type="ORF">PNH38_18200</name>
</gene>
<dbReference type="PROSITE" id="PS51257">
    <property type="entry name" value="PROKAR_LIPOPROTEIN"/>
    <property type="match status" value="1"/>
</dbReference>
<protein>
    <submittedName>
        <fullName evidence="2">Uncharacterized protein</fullName>
    </submittedName>
</protein>
<feature type="signal peptide" evidence="1">
    <location>
        <begin position="1"/>
        <end position="23"/>
    </location>
</feature>
<dbReference type="EMBL" id="JAQOTG010000043">
    <property type="protein sequence ID" value="MDE8565764.1"/>
    <property type="molecule type" value="Genomic_DNA"/>
</dbReference>
<dbReference type="Proteomes" id="UP001213979">
    <property type="component" value="Unassembled WGS sequence"/>
</dbReference>
<organism evidence="2 3">
    <name type="scientific">Anoxybacteroides rupiense</name>
    <dbReference type="NCBI Taxonomy" id="311460"/>
    <lineage>
        <taxon>Bacteria</taxon>
        <taxon>Bacillati</taxon>
        <taxon>Bacillota</taxon>
        <taxon>Bacilli</taxon>
        <taxon>Bacillales</taxon>
        <taxon>Anoxybacillaceae</taxon>
        <taxon>Anoxybacteroides</taxon>
    </lineage>
</organism>
<comment type="caution">
    <text evidence="2">The sequence shown here is derived from an EMBL/GenBank/DDBJ whole genome shotgun (WGS) entry which is preliminary data.</text>
</comment>
<accession>A0ABT5WAB0</accession>
<keyword evidence="1" id="KW-0732">Signal</keyword>
<evidence type="ECO:0000313" key="2">
    <source>
        <dbReference type="EMBL" id="MDE8565764.1"/>
    </source>
</evidence>
<feature type="chain" id="PRO_5046036712" evidence="1">
    <location>
        <begin position="24"/>
        <end position="301"/>
    </location>
</feature>
<evidence type="ECO:0000256" key="1">
    <source>
        <dbReference type="SAM" id="SignalP"/>
    </source>
</evidence>
<reference evidence="2 3" key="1">
    <citation type="submission" date="2023-01" db="EMBL/GenBank/DDBJ databases">
        <title>Genome-based reclassification of Anoxybacillus geothermalis as a later heterotypic synonym of Anoxybacillus rupiensis.</title>
        <authorList>
            <person name="Inan Bektas K."/>
            <person name="Canakci S."/>
            <person name="Belduz A.A."/>
            <person name="Guler H.H."/>
        </authorList>
    </citation>
    <scope>NUCLEOTIDE SEQUENCE [LARGE SCALE GENOMIC DNA]</scope>
    <source>
        <strain evidence="2 3">DSM 17127</strain>
    </source>
</reference>
<proteinExistence type="predicted"/>
<keyword evidence="3" id="KW-1185">Reference proteome</keyword>
<evidence type="ECO:0000313" key="3">
    <source>
        <dbReference type="Proteomes" id="UP001213979"/>
    </source>
</evidence>
<dbReference type="RefSeq" id="WP_159719461.1">
    <property type="nucleotide sequence ID" value="NZ_JAQOTG010000043.1"/>
</dbReference>